<feature type="chain" id="PRO_5032841871" evidence="1">
    <location>
        <begin position="18"/>
        <end position="108"/>
    </location>
</feature>
<evidence type="ECO:0000313" key="3">
    <source>
        <dbReference type="Proteomes" id="UP000631114"/>
    </source>
</evidence>
<proteinExistence type="predicted"/>
<comment type="caution">
    <text evidence="2">The sequence shown here is derived from an EMBL/GenBank/DDBJ whole genome shotgun (WGS) entry which is preliminary data.</text>
</comment>
<sequence>MFLRHLWIIATQARCTARETWGLDDTIARLKIEVCYIESGSKETGEDSHSFGKGKQVVDVEDGEMDNKILFILDGLVAYHRALLMKALLRAISLGTYAPELARLYGSN</sequence>
<feature type="signal peptide" evidence="1">
    <location>
        <begin position="1"/>
        <end position="17"/>
    </location>
</feature>
<evidence type="ECO:0000313" key="2">
    <source>
        <dbReference type="EMBL" id="KAF9598948.1"/>
    </source>
</evidence>
<dbReference type="Proteomes" id="UP000631114">
    <property type="component" value="Unassembled WGS sequence"/>
</dbReference>
<keyword evidence="3" id="KW-1185">Reference proteome</keyword>
<dbReference type="EMBL" id="JADFTS010000007">
    <property type="protein sequence ID" value="KAF9598948.1"/>
    <property type="molecule type" value="Genomic_DNA"/>
</dbReference>
<reference evidence="2 3" key="1">
    <citation type="submission" date="2020-10" db="EMBL/GenBank/DDBJ databases">
        <title>The Coptis chinensis genome and diversification of protoberbering-type alkaloids.</title>
        <authorList>
            <person name="Wang B."/>
            <person name="Shu S."/>
            <person name="Song C."/>
            <person name="Liu Y."/>
        </authorList>
    </citation>
    <scope>NUCLEOTIDE SEQUENCE [LARGE SCALE GENOMIC DNA]</scope>
    <source>
        <strain evidence="2">HL-2020</strain>
        <tissue evidence="2">Leaf</tissue>
    </source>
</reference>
<protein>
    <submittedName>
        <fullName evidence="2">Uncharacterized protein</fullName>
    </submittedName>
</protein>
<keyword evidence="1" id="KW-0732">Signal</keyword>
<name>A0A835HLA0_9MAGN</name>
<dbReference type="AlphaFoldDB" id="A0A835HLA0"/>
<gene>
    <name evidence="2" type="ORF">IFM89_033146</name>
</gene>
<accession>A0A835HLA0</accession>
<organism evidence="2 3">
    <name type="scientific">Coptis chinensis</name>
    <dbReference type="NCBI Taxonomy" id="261450"/>
    <lineage>
        <taxon>Eukaryota</taxon>
        <taxon>Viridiplantae</taxon>
        <taxon>Streptophyta</taxon>
        <taxon>Embryophyta</taxon>
        <taxon>Tracheophyta</taxon>
        <taxon>Spermatophyta</taxon>
        <taxon>Magnoliopsida</taxon>
        <taxon>Ranunculales</taxon>
        <taxon>Ranunculaceae</taxon>
        <taxon>Coptidoideae</taxon>
        <taxon>Coptis</taxon>
    </lineage>
</organism>
<evidence type="ECO:0000256" key="1">
    <source>
        <dbReference type="SAM" id="SignalP"/>
    </source>
</evidence>